<dbReference type="SUPFAM" id="SSF52833">
    <property type="entry name" value="Thioredoxin-like"/>
    <property type="match status" value="1"/>
</dbReference>
<dbReference type="Gene3D" id="3.40.30.10">
    <property type="entry name" value="Glutaredoxin"/>
    <property type="match status" value="1"/>
</dbReference>
<accession>A0ABZ2M546</accession>
<comment type="similarity">
    <text evidence="9">Belongs to the peroxiredoxin family. BCP/PrxQ subfamily.</text>
</comment>
<gene>
    <name evidence="15" type="ORF">LZC94_05290</name>
</gene>
<evidence type="ECO:0000256" key="6">
    <source>
        <dbReference type="ARBA" id="ARBA00023157"/>
    </source>
</evidence>
<evidence type="ECO:0000256" key="12">
    <source>
        <dbReference type="SAM" id="MobiDB-lite"/>
    </source>
</evidence>
<feature type="domain" description="Thioredoxin" evidence="14">
    <location>
        <begin position="81"/>
        <end position="222"/>
    </location>
</feature>
<dbReference type="EC" id="1.11.1.24" evidence="2"/>
<keyword evidence="7" id="KW-0676">Redox-active center</keyword>
<feature type="region of interest" description="Disordered" evidence="12">
    <location>
        <begin position="31"/>
        <end position="63"/>
    </location>
</feature>
<dbReference type="InterPro" id="IPR036249">
    <property type="entry name" value="Thioredoxin-like_sf"/>
</dbReference>
<dbReference type="PROSITE" id="PS51257">
    <property type="entry name" value="PROKAR_LIPOPROTEIN"/>
    <property type="match status" value="1"/>
</dbReference>
<proteinExistence type="inferred from homology"/>
<reference evidence="15 16" key="1">
    <citation type="submission" date="2021-12" db="EMBL/GenBank/DDBJ databases">
        <title>Discovery of the Pendulisporaceae a myxobacterial family with distinct sporulation behavior and unique specialized metabolism.</title>
        <authorList>
            <person name="Garcia R."/>
            <person name="Popoff A."/>
            <person name="Bader C.D."/>
            <person name="Loehr J."/>
            <person name="Walesch S."/>
            <person name="Walt C."/>
            <person name="Boldt J."/>
            <person name="Bunk B."/>
            <person name="Haeckl F.J.F.P.J."/>
            <person name="Gunesch A.P."/>
            <person name="Birkelbach J."/>
            <person name="Nuebel U."/>
            <person name="Pietschmann T."/>
            <person name="Bach T."/>
            <person name="Mueller R."/>
        </authorList>
    </citation>
    <scope>NUCLEOTIDE SEQUENCE [LARGE SCALE GENOMIC DNA]</scope>
    <source>
        <strain evidence="15 16">MSr11954</strain>
    </source>
</reference>
<keyword evidence="4" id="KW-0049">Antioxidant</keyword>
<keyword evidence="5" id="KW-0560">Oxidoreductase</keyword>
<feature type="signal peptide" evidence="13">
    <location>
        <begin position="1"/>
        <end position="27"/>
    </location>
</feature>
<evidence type="ECO:0000256" key="9">
    <source>
        <dbReference type="ARBA" id="ARBA00038489"/>
    </source>
</evidence>
<evidence type="ECO:0000256" key="3">
    <source>
        <dbReference type="ARBA" id="ARBA00022559"/>
    </source>
</evidence>
<dbReference type="Pfam" id="PF00578">
    <property type="entry name" value="AhpC-TSA"/>
    <property type="match status" value="1"/>
</dbReference>
<comment type="catalytic activity">
    <reaction evidence="11">
        <text>a hydroperoxide + [thioredoxin]-dithiol = an alcohol + [thioredoxin]-disulfide + H2O</text>
        <dbReference type="Rhea" id="RHEA:62620"/>
        <dbReference type="Rhea" id="RHEA-COMP:10698"/>
        <dbReference type="Rhea" id="RHEA-COMP:10700"/>
        <dbReference type="ChEBI" id="CHEBI:15377"/>
        <dbReference type="ChEBI" id="CHEBI:29950"/>
        <dbReference type="ChEBI" id="CHEBI:30879"/>
        <dbReference type="ChEBI" id="CHEBI:35924"/>
        <dbReference type="ChEBI" id="CHEBI:50058"/>
        <dbReference type="EC" id="1.11.1.24"/>
    </reaction>
</comment>
<keyword evidence="16" id="KW-1185">Reference proteome</keyword>
<sequence>MACTSARGLASLAAVLSVALFGCSRDATPPAGAGANTTTAATEPAAASPAAATPAANSPAAKPAEAAPAPVAAAAGSAAELEVGKPAPDFSAKAHDGTNLHLAALKGKSVVVYFYPKDETPGCTKEACSFRDAWVQLGKKNVVLIGISADDEASHKKFAEHHKLPFLLVSDPDGSIAKSFGVPFKGFTARQTFVIGADGNVKKIYRTVDVTKHAQEIQQDLG</sequence>
<evidence type="ECO:0000256" key="4">
    <source>
        <dbReference type="ARBA" id="ARBA00022862"/>
    </source>
</evidence>
<dbReference type="PANTHER" id="PTHR42801:SF4">
    <property type="entry name" value="AHPC_TSA FAMILY PROTEIN"/>
    <property type="match status" value="1"/>
</dbReference>
<dbReference type="Proteomes" id="UP001370348">
    <property type="component" value="Chromosome"/>
</dbReference>
<dbReference type="CDD" id="cd03017">
    <property type="entry name" value="PRX_BCP"/>
    <property type="match status" value="1"/>
</dbReference>
<dbReference type="EMBL" id="CP089984">
    <property type="protein sequence ID" value="WXB16692.1"/>
    <property type="molecule type" value="Genomic_DNA"/>
</dbReference>
<name>A0ABZ2M546_9BACT</name>
<evidence type="ECO:0000259" key="14">
    <source>
        <dbReference type="PROSITE" id="PS51352"/>
    </source>
</evidence>
<keyword evidence="13" id="KW-0732">Signal</keyword>
<keyword evidence="3" id="KW-0575">Peroxidase</keyword>
<evidence type="ECO:0000256" key="10">
    <source>
        <dbReference type="ARBA" id="ARBA00042639"/>
    </source>
</evidence>
<protein>
    <recommendedName>
        <fullName evidence="2">thioredoxin-dependent peroxiredoxin</fullName>
        <ecNumber evidence="2">1.11.1.24</ecNumber>
    </recommendedName>
    <alternativeName>
        <fullName evidence="8">Thioredoxin peroxidase</fullName>
    </alternativeName>
    <alternativeName>
        <fullName evidence="10">Thioredoxin-dependent peroxiredoxin Bcp</fullName>
    </alternativeName>
</protein>
<evidence type="ECO:0000256" key="2">
    <source>
        <dbReference type="ARBA" id="ARBA00013017"/>
    </source>
</evidence>
<evidence type="ECO:0000256" key="13">
    <source>
        <dbReference type="SAM" id="SignalP"/>
    </source>
</evidence>
<dbReference type="InterPro" id="IPR000866">
    <property type="entry name" value="AhpC/TSA"/>
</dbReference>
<evidence type="ECO:0000256" key="8">
    <source>
        <dbReference type="ARBA" id="ARBA00032824"/>
    </source>
</evidence>
<evidence type="ECO:0000313" key="16">
    <source>
        <dbReference type="Proteomes" id="UP001370348"/>
    </source>
</evidence>
<evidence type="ECO:0000256" key="11">
    <source>
        <dbReference type="ARBA" id="ARBA00049091"/>
    </source>
</evidence>
<comment type="function">
    <text evidence="1">Thiol-specific peroxidase that catalyzes the reduction of hydrogen peroxide and organic hydroperoxides to water and alcohols, respectively. Plays a role in cell protection against oxidative stress by detoxifying peroxides and as sensor of hydrogen peroxide-mediated signaling events.</text>
</comment>
<organism evidence="15 16">
    <name type="scientific">Pendulispora albinea</name>
    <dbReference type="NCBI Taxonomy" id="2741071"/>
    <lineage>
        <taxon>Bacteria</taxon>
        <taxon>Pseudomonadati</taxon>
        <taxon>Myxococcota</taxon>
        <taxon>Myxococcia</taxon>
        <taxon>Myxococcales</taxon>
        <taxon>Sorangiineae</taxon>
        <taxon>Pendulisporaceae</taxon>
        <taxon>Pendulispora</taxon>
    </lineage>
</organism>
<dbReference type="InterPro" id="IPR050924">
    <property type="entry name" value="Peroxiredoxin_BCP/PrxQ"/>
</dbReference>
<keyword evidence="6" id="KW-1015">Disulfide bond</keyword>
<evidence type="ECO:0000256" key="5">
    <source>
        <dbReference type="ARBA" id="ARBA00023002"/>
    </source>
</evidence>
<evidence type="ECO:0000256" key="1">
    <source>
        <dbReference type="ARBA" id="ARBA00003330"/>
    </source>
</evidence>
<dbReference type="InterPro" id="IPR013766">
    <property type="entry name" value="Thioredoxin_domain"/>
</dbReference>
<dbReference type="PANTHER" id="PTHR42801">
    <property type="entry name" value="THIOREDOXIN-DEPENDENT PEROXIDE REDUCTASE"/>
    <property type="match status" value="1"/>
</dbReference>
<dbReference type="PROSITE" id="PS51352">
    <property type="entry name" value="THIOREDOXIN_2"/>
    <property type="match status" value="1"/>
</dbReference>
<evidence type="ECO:0000313" key="15">
    <source>
        <dbReference type="EMBL" id="WXB16692.1"/>
    </source>
</evidence>
<feature type="chain" id="PRO_5045860401" description="thioredoxin-dependent peroxiredoxin" evidence="13">
    <location>
        <begin position="28"/>
        <end position="222"/>
    </location>
</feature>
<evidence type="ECO:0000256" key="7">
    <source>
        <dbReference type="ARBA" id="ARBA00023284"/>
    </source>
</evidence>
<dbReference type="RefSeq" id="WP_394826319.1">
    <property type="nucleotide sequence ID" value="NZ_CP089984.1"/>
</dbReference>